<dbReference type="InterPro" id="IPR009057">
    <property type="entry name" value="Homeodomain-like_sf"/>
</dbReference>
<comment type="caution">
    <text evidence="2">The sequence shown here is derived from an EMBL/GenBank/DDBJ whole genome shotgun (WGS) entry which is preliminary data.</text>
</comment>
<dbReference type="InterPro" id="IPR055247">
    <property type="entry name" value="InsJ-like_HTH"/>
</dbReference>
<dbReference type="Pfam" id="PF00665">
    <property type="entry name" value="rve"/>
    <property type="match status" value="1"/>
</dbReference>
<dbReference type="InterPro" id="IPR012337">
    <property type="entry name" value="RNaseH-like_sf"/>
</dbReference>
<dbReference type="EMBL" id="APOO01000026">
    <property type="protein sequence ID" value="ENU41252.1"/>
    <property type="molecule type" value="Genomic_DNA"/>
</dbReference>
<accession>N8S4J3</accession>
<dbReference type="SUPFAM" id="SSF53098">
    <property type="entry name" value="Ribonuclease H-like"/>
    <property type="match status" value="1"/>
</dbReference>
<gene>
    <name evidence="2" type="ORF">F985_04056</name>
</gene>
<dbReference type="GO" id="GO:0003676">
    <property type="term" value="F:nucleic acid binding"/>
    <property type="evidence" value="ECO:0007669"/>
    <property type="project" value="InterPro"/>
</dbReference>
<dbReference type="GO" id="GO:0015074">
    <property type="term" value="P:DNA integration"/>
    <property type="evidence" value="ECO:0007669"/>
    <property type="project" value="InterPro"/>
</dbReference>
<reference evidence="3" key="1">
    <citation type="submission" date="2013-02" db="EMBL/GenBank/DDBJ databases">
        <title>The Genome Sequence of Acinetobacter sp. NIPH 973.</title>
        <authorList>
            <consortium name="The Broad Institute Genome Sequencing Platform"/>
            <consortium name="The Broad Institute Genome Sequencing Center for Infectious Disease"/>
            <person name="Cerqueira G."/>
            <person name="Feldgarden M."/>
            <person name="Courvalin P."/>
            <person name="Perichon B."/>
            <person name="Grillot-Courvalin C."/>
            <person name="Clermont D."/>
            <person name="Rocha E."/>
            <person name="Yoon E.-J."/>
            <person name="Nemec A."/>
            <person name="Walker B."/>
            <person name="Young S.K."/>
            <person name="Zeng Q."/>
            <person name="Gargeya S."/>
            <person name="Fitzgerald M."/>
            <person name="Haas B."/>
            <person name="Abouelleil A."/>
            <person name="Alvarado L."/>
            <person name="Arachchi H.M."/>
            <person name="Berlin A.M."/>
            <person name="Chapman S.B."/>
            <person name="Dewar J."/>
            <person name="Goldberg J."/>
            <person name="Griggs A."/>
            <person name="Gujja S."/>
            <person name="Hansen M."/>
            <person name="Howarth C."/>
            <person name="Imamovic A."/>
            <person name="Larimer J."/>
            <person name="McCowan C."/>
            <person name="Murphy C."/>
            <person name="Neiman D."/>
            <person name="Pearson M."/>
            <person name="Priest M."/>
            <person name="Roberts A."/>
            <person name="Saif S."/>
            <person name="Shea T."/>
            <person name="Sisk P."/>
            <person name="Sykes S."/>
            <person name="Wortman J."/>
            <person name="Nusbaum C."/>
            <person name="Birren B."/>
        </authorList>
    </citation>
    <scope>NUCLEOTIDE SEQUENCE [LARGE SCALE GENOMIC DNA]</scope>
    <source>
        <strain evidence="3">NIPH 973</strain>
    </source>
</reference>
<dbReference type="Proteomes" id="UP000013065">
    <property type="component" value="Unassembled WGS sequence"/>
</dbReference>
<dbReference type="InterPro" id="IPR036397">
    <property type="entry name" value="RNaseH_sf"/>
</dbReference>
<evidence type="ECO:0000313" key="3">
    <source>
        <dbReference type="Proteomes" id="UP000013065"/>
    </source>
</evidence>
<proteinExistence type="predicted"/>
<name>N8S4J3_9GAMM</name>
<reference evidence="2 3" key="2">
    <citation type="journal article" date="2015" name="Int. J. Syst. Evol. Microbiol.">
        <title>Acinetobacter seifertii sp. nov., a member of the Acinetobacter calcoaceticus-Acinetobacter baumannii complex isolated from human clinical specimens.</title>
        <authorList>
            <person name="Nemec A."/>
            <person name="Krizova L."/>
            <person name="Maixnerova M."/>
            <person name="Sedo O."/>
            <person name="Brisse S."/>
            <person name="Higgins P.G."/>
        </authorList>
    </citation>
    <scope>NUCLEOTIDE SEQUENCE [LARGE SCALE GENOMIC DNA]</scope>
    <source>
        <strain evidence="2 3">NIPH 973</strain>
    </source>
</reference>
<evidence type="ECO:0000313" key="2">
    <source>
        <dbReference type="EMBL" id="ENU41252.1"/>
    </source>
</evidence>
<evidence type="ECO:0000259" key="1">
    <source>
        <dbReference type="PROSITE" id="PS50994"/>
    </source>
</evidence>
<dbReference type="SUPFAM" id="SSF46689">
    <property type="entry name" value="Homeodomain-like"/>
    <property type="match status" value="1"/>
</dbReference>
<dbReference type="PROSITE" id="PS50994">
    <property type="entry name" value="INTEGRASE"/>
    <property type="match status" value="1"/>
</dbReference>
<protein>
    <recommendedName>
        <fullName evidence="1">Integrase catalytic domain-containing protein</fullName>
    </recommendedName>
</protein>
<dbReference type="InterPro" id="IPR001584">
    <property type="entry name" value="Integrase_cat-core"/>
</dbReference>
<dbReference type="HOGENOM" id="CLU_027402_15_2_6"/>
<dbReference type="Pfam" id="PF13518">
    <property type="entry name" value="HTH_28"/>
    <property type="match status" value="1"/>
</dbReference>
<feature type="domain" description="Integrase catalytic" evidence="1">
    <location>
        <begin position="135"/>
        <end position="256"/>
    </location>
</feature>
<dbReference type="AlphaFoldDB" id="N8S4J3"/>
<organism evidence="2 3">
    <name type="scientific">Acinetobacter seifertii</name>
    <dbReference type="NCBI Taxonomy" id="1530123"/>
    <lineage>
        <taxon>Bacteria</taxon>
        <taxon>Pseudomonadati</taxon>
        <taxon>Pseudomonadota</taxon>
        <taxon>Gammaproteobacteria</taxon>
        <taxon>Moraxellales</taxon>
        <taxon>Moraxellaceae</taxon>
        <taxon>Acinetobacter</taxon>
        <taxon>Acinetobacter calcoaceticus/baumannii complex</taxon>
    </lineage>
</organism>
<dbReference type="PATRIC" id="fig|520709.3.peg.3981"/>
<dbReference type="Gene3D" id="3.30.420.10">
    <property type="entry name" value="Ribonuclease H-like superfamily/Ribonuclease H"/>
    <property type="match status" value="1"/>
</dbReference>
<sequence length="256" mass="30556">MSTKAQREIAHKLKVFAHAEQNGNVALTCRYFGISRDTFYRWKKNYKSKGEIGLVNSKPCPQNPKLRTPAEIEEKIIHLRQHYHFGRLRISWYLWRYHQIKISAAGVYHVLKRHGMNRLPQNQRKRSIPTHQRYEKQVPGHHVQVDVKFLFFKDQKGKQVKRYQYTAIDDATRIRALKIYDRHNQANAIDFVNDVIDKFPFRIHTIQTDNGHEFQSKFHWHLNDLAVIYKQLCDITNNYATKYSVILRIEALKLNF</sequence>